<accession>A0A6P4XPY8</accession>
<protein>
    <submittedName>
        <fullName evidence="5">Calmodulin-A-like</fullName>
    </submittedName>
</protein>
<dbReference type="GO" id="GO:0005509">
    <property type="term" value="F:calcium ion binding"/>
    <property type="evidence" value="ECO:0007669"/>
    <property type="project" value="InterPro"/>
</dbReference>
<feature type="domain" description="EF-hand" evidence="3">
    <location>
        <begin position="55"/>
        <end position="90"/>
    </location>
</feature>
<dbReference type="SUPFAM" id="SSF47473">
    <property type="entry name" value="EF-hand"/>
    <property type="match status" value="1"/>
</dbReference>
<dbReference type="KEGG" id="bbel:109465770"/>
<dbReference type="RefSeq" id="XP_019618770.1">
    <property type="nucleotide sequence ID" value="XM_019763211.1"/>
</dbReference>
<dbReference type="FunFam" id="1.10.238.10:FF:000178">
    <property type="entry name" value="Calmodulin-2 A"/>
    <property type="match status" value="1"/>
</dbReference>
<dbReference type="AlphaFoldDB" id="A0A6P4XPY8"/>
<dbReference type="GeneID" id="109465770"/>
<dbReference type="CDD" id="cd00051">
    <property type="entry name" value="EFh"/>
    <property type="match status" value="1"/>
</dbReference>
<keyword evidence="4" id="KW-1185">Reference proteome</keyword>
<dbReference type="Proteomes" id="UP000515135">
    <property type="component" value="Unplaced"/>
</dbReference>
<dbReference type="SMART" id="SM00054">
    <property type="entry name" value="EFh"/>
    <property type="match status" value="4"/>
</dbReference>
<organism evidence="4 5">
    <name type="scientific">Branchiostoma belcheri</name>
    <name type="common">Amphioxus</name>
    <dbReference type="NCBI Taxonomy" id="7741"/>
    <lineage>
        <taxon>Eukaryota</taxon>
        <taxon>Metazoa</taxon>
        <taxon>Chordata</taxon>
        <taxon>Cephalochordata</taxon>
        <taxon>Leptocardii</taxon>
        <taxon>Amphioxiformes</taxon>
        <taxon>Branchiostomatidae</taxon>
        <taxon>Branchiostoma</taxon>
    </lineage>
</organism>
<dbReference type="PROSITE" id="PS00018">
    <property type="entry name" value="EF_HAND_1"/>
    <property type="match status" value="2"/>
</dbReference>
<dbReference type="InterPro" id="IPR011992">
    <property type="entry name" value="EF-hand-dom_pair"/>
</dbReference>
<dbReference type="PANTHER" id="PTHR23048:SF45">
    <property type="entry name" value="CALMODULIN LIKE 4"/>
    <property type="match status" value="1"/>
</dbReference>
<evidence type="ECO:0000313" key="5">
    <source>
        <dbReference type="RefSeq" id="XP_019618770.1"/>
    </source>
</evidence>
<gene>
    <name evidence="5" type="primary">LOC109465770</name>
</gene>
<sequence>MSFTKKSVKTRLPKDMPKEEIDELRQAFWEFDRDRSGTIDGKELINVMRSLGLNPTDLQVVELIDSVDTDGSGTIDFPEFVQLMTHQLKDTAAAYSEEMLSEALRVFDRDGLGYVSAHELRHLLTHIGDRMTNREVDELLKLADVDSDGQFNYHDFVRALAGYCQQQPKKKVVRF</sequence>
<dbReference type="InterPro" id="IPR018247">
    <property type="entry name" value="EF_Hand_1_Ca_BS"/>
</dbReference>
<evidence type="ECO:0000313" key="4">
    <source>
        <dbReference type="Proteomes" id="UP000515135"/>
    </source>
</evidence>
<reference evidence="5" key="1">
    <citation type="submission" date="2025-08" db="UniProtKB">
        <authorList>
            <consortium name="RefSeq"/>
        </authorList>
    </citation>
    <scope>IDENTIFICATION</scope>
    <source>
        <tissue evidence="5">Gonad</tissue>
    </source>
</reference>
<dbReference type="PROSITE" id="PS50222">
    <property type="entry name" value="EF_HAND_2"/>
    <property type="match status" value="4"/>
</dbReference>
<dbReference type="Gene3D" id="1.10.238.10">
    <property type="entry name" value="EF-hand"/>
    <property type="match status" value="1"/>
</dbReference>
<keyword evidence="1" id="KW-0677">Repeat</keyword>
<proteinExistence type="predicted"/>
<evidence type="ECO:0000259" key="3">
    <source>
        <dbReference type="PROSITE" id="PS50222"/>
    </source>
</evidence>
<dbReference type="InterPro" id="IPR050230">
    <property type="entry name" value="CALM/Myosin/TropC-like"/>
</dbReference>
<dbReference type="PANTHER" id="PTHR23048">
    <property type="entry name" value="MYOSIN LIGHT CHAIN 1, 3"/>
    <property type="match status" value="1"/>
</dbReference>
<keyword evidence="2" id="KW-0106">Calcium</keyword>
<dbReference type="GO" id="GO:0016460">
    <property type="term" value="C:myosin II complex"/>
    <property type="evidence" value="ECO:0007669"/>
    <property type="project" value="TreeGrafter"/>
</dbReference>
<dbReference type="OrthoDB" id="9976645at2759"/>
<feature type="domain" description="EF-hand" evidence="3">
    <location>
        <begin position="131"/>
        <end position="166"/>
    </location>
</feature>
<name>A0A6P4XPY8_BRABE</name>
<feature type="domain" description="EF-hand" evidence="3">
    <location>
        <begin position="19"/>
        <end position="54"/>
    </location>
</feature>
<dbReference type="Pfam" id="PF13499">
    <property type="entry name" value="EF-hand_7"/>
    <property type="match status" value="2"/>
</dbReference>
<evidence type="ECO:0000256" key="1">
    <source>
        <dbReference type="ARBA" id="ARBA00022737"/>
    </source>
</evidence>
<evidence type="ECO:0000256" key="2">
    <source>
        <dbReference type="ARBA" id="ARBA00022837"/>
    </source>
</evidence>
<feature type="domain" description="EF-hand" evidence="3">
    <location>
        <begin position="95"/>
        <end position="130"/>
    </location>
</feature>
<dbReference type="InterPro" id="IPR002048">
    <property type="entry name" value="EF_hand_dom"/>
</dbReference>